<dbReference type="GO" id="GO:0052689">
    <property type="term" value="F:carboxylic ester hydrolase activity"/>
    <property type="evidence" value="ECO:0007669"/>
    <property type="project" value="UniProtKB-KW"/>
</dbReference>
<evidence type="ECO:0000256" key="1">
    <source>
        <dbReference type="ARBA" id="ARBA00007534"/>
    </source>
</evidence>
<comment type="caution">
    <text evidence="6">The sequence shown here is derived from an EMBL/GenBank/DDBJ whole genome shotgun (WGS) entry which is preliminary data.</text>
</comment>
<feature type="chain" id="PRO_5040928588" evidence="5">
    <location>
        <begin position="24"/>
        <end position="224"/>
    </location>
</feature>
<keyword evidence="4" id="KW-1015">Disulfide bond</keyword>
<evidence type="ECO:0000256" key="4">
    <source>
        <dbReference type="ARBA" id="ARBA00023157"/>
    </source>
</evidence>
<comment type="similarity">
    <text evidence="1">Belongs to the cutinase family.</text>
</comment>
<organism evidence="6 7">
    <name type="scientific">Mycolicibacter virginiensis</name>
    <dbReference type="NCBI Taxonomy" id="1795032"/>
    <lineage>
        <taxon>Bacteria</taxon>
        <taxon>Bacillati</taxon>
        <taxon>Actinomycetota</taxon>
        <taxon>Actinomycetes</taxon>
        <taxon>Mycobacteriales</taxon>
        <taxon>Mycobacteriaceae</taxon>
        <taxon>Mycolicibacter</taxon>
    </lineage>
</organism>
<dbReference type="Pfam" id="PF01083">
    <property type="entry name" value="Cutinase"/>
    <property type="match status" value="1"/>
</dbReference>
<dbReference type="Proteomes" id="UP000237911">
    <property type="component" value="Unassembled WGS sequence"/>
</dbReference>
<evidence type="ECO:0000256" key="3">
    <source>
        <dbReference type="ARBA" id="ARBA00022801"/>
    </source>
</evidence>
<dbReference type="AlphaFoldDB" id="A0A9X7IMW3"/>
<dbReference type="Gene3D" id="3.40.50.1820">
    <property type="entry name" value="alpha/beta hydrolase"/>
    <property type="match status" value="1"/>
</dbReference>
<dbReference type="EMBL" id="PUEV01000051">
    <property type="protein sequence ID" value="PQM52218.1"/>
    <property type="molecule type" value="Genomic_DNA"/>
</dbReference>
<dbReference type="PANTHER" id="PTHR33630">
    <property type="entry name" value="CUTINASE RV1984C-RELATED-RELATED"/>
    <property type="match status" value="1"/>
</dbReference>
<proteinExistence type="inferred from homology"/>
<evidence type="ECO:0000313" key="6">
    <source>
        <dbReference type="EMBL" id="PQM52218.1"/>
    </source>
</evidence>
<dbReference type="InterPro" id="IPR000675">
    <property type="entry name" value="Cutinase/axe"/>
</dbReference>
<dbReference type="PANTHER" id="PTHR33630:SF9">
    <property type="entry name" value="CUTINASE 4"/>
    <property type="match status" value="1"/>
</dbReference>
<feature type="signal peptide" evidence="5">
    <location>
        <begin position="1"/>
        <end position="23"/>
    </location>
</feature>
<dbReference type="SMART" id="SM01110">
    <property type="entry name" value="Cutinase"/>
    <property type="match status" value="1"/>
</dbReference>
<gene>
    <name evidence="6" type="ORF">C5U48_11195</name>
</gene>
<accession>A0A9X7IMW3</accession>
<evidence type="ECO:0000313" key="7">
    <source>
        <dbReference type="Proteomes" id="UP000237911"/>
    </source>
</evidence>
<sequence>MITRILTAVTLAGWVLLCSPAGGEAGAAGCPDVQVVFARGTGEAPGVGWIGQQFIDALRWRTWGRNVDVYPVNFPAVPEFGPSAAGVTDAVGHIRDMAAGCPSTQMVLGGYSRGAALMGYVTEPTAGGLGAALPPEAAGHVAAVALLGKPSAAFLNSIGAPTVTVGPGYAAKTIDLCAPGDPVCSVGGDGAAHGAYAANGMTAQAADFAVEHLKPPESVPGQSL</sequence>
<evidence type="ECO:0000256" key="5">
    <source>
        <dbReference type="SAM" id="SignalP"/>
    </source>
</evidence>
<keyword evidence="7" id="KW-1185">Reference proteome</keyword>
<dbReference type="SUPFAM" id="SSF53474">
    <property type="entry name" value="alpha/beta-Hydrolases"/>
    <property type="match status" value="1"/>
</dbReference>
<evidence type="ECO:0000256" key="2">
    <source>
        <dbReference type="ARBA" id="ARBA00022487"/>
    </source>
</evidence>
<protein>
    <submittedName>
        <fullName evidence="6">Cutinase family protein</fullName>
    </submittedName>
</protein>
<dbReference type="InterPro" id="IPR029058">
    <property type="entry name" value="AB_hydrolase_fold"/>
</dbReference>
<keyword evidence="2" id="KW-0719">Serine esterase</keyword>
<name>A0A9X7IMW3_9MYCO</name>
<keyword evidence="5" id="KW-0732">Signal</keyword>
<reference evidence="6 7" key="1">
    <citation type="submission" date="2018-02" db="EMBL/GenBank/DDBJ databases">
        <title>Draft genome sequence of Mycobacterium virginiense isolated from mud of a swine farm in Japan.</title>
        <authorList>
            <person name="Ohya K."/>
        </authorList>
    </citation>
    <scope>NUCLEOTIDE SEQUENCE [LARGE SCALE GENOMIC DNA]</scope>
    <source>
        <strain evidence="6 7">GF75</strain>
    </source>
</reference>
<keyword evidence="3" id="KW-0378">Hydrolase</keyword>